<dbReference type="InterPro" id="IPR013762">
    <property type="entry name" value="Integrase-like_cat_sf"/>
</dbReference>
<dbReference type="OrthoDB" id="1493636at2"/>
<feature type="domain" description="Tyr recombinase" evidence="4">
    <location>
        <begin position="225"/>
        <end position="402"/>
    </location>
</feature>
<dbReference type="PROSITE" id="PS51898">
    <property type="entry name" value="TYR_RECOMBINASE"/>
    <property type="match status" value="1"/>
</dbReference>
<evidence type="ECO:0000313" key="5">
    <source>
        <dbReference type="EMBL" id="TFD96311.1"/>
    </source>
</evidence>
<evidence type="ECO:0000256" key="3">
    <source>
        <dbReference type="ARBA" id="ARBA00023172"/>
    </source>
</evidence>
<sequence>MNNELKVSFYIKRESRLERSNTKEHVTYPIIGKIIIGNSIAQFSSKLSVPENIWNVKSGRAIGKSRIAVELNREINKINLLIHSHYKEILHRTGKVTAVEVKNAFQGIAITQKTLLVHFKDMAEEFRQRIGIDRSANTYPKYNVAYKNLKRFLKEKYHVEDIPLTQLDLPFIEAYDYYLRIERKLKSESIVTIVALLLKAVRIALHRNMITYPPFLGYKLGKPEFVQRTLSADEIERLISTPLKSPSQSFIRDLFVFAAFTGLSFVDLKQLTWKHIITEEDGSLWISMSRQKTDISFSVKLLDIPIKIIEKYKGISGIGKDDTVFKVLSHRRISDALKTIAKHCNITTNVSFHVARHCFASQICLSQGVPIESVSRMMGHRNIQTTQRYARVNNEKIGNDMKALSNRLANKFTYSTNNQ</sequence>
<dbReference type="Gene3D" id="1.10.443.10">
    <property type="entry name" value="Intergrase catalytic core"/>
    <property type="match status" value="1"/>
</dbReference>
<dbReference type="Pfam" id="PF13102">
    <property type="entry name" value="Phage_int_SAM_5"/>
    <property type="match status" value="1"/>
</dbReference>
<dbReference type="InterPro" id="IPR002104">
    <property type="entry name" value="Integrase_catalytic"/>
</dbReference>
<dbReference type="EMBL" id="SOML01000005">
    <property type="protein sequence ID" value="TFD96311.1"/>
    <property type="molecule type" value="Genomic_DNA"/>
</dbReference>
<dbReference type="Gene3D" id="1.10.150.130">
    <property type="match status" value="1"/>
</dbReference>
<evidence type="ECO:0000256" key="1">
    <source>
        <dbReference type="ARBA" id="ARBA00008857"/>
    </source>
</evidence>
<dbReference type="InterPro" id="IPR025269">
    <property type="entry name" value="SAM-like_dom"/>
</dbReference>
<dbReference type="GO" id="GO:0015074">
    <property type="term" value="P:DNA integration"/>
    <property type="evidence" value="ECO:0007669"/>
    <property type="project" value="InterPro"/>
</dbReference>
<organism evidence="5 6">
    <name type="scientific">Dysgonomonas capnocytophagoides</name>
    <dbReference type="NCBI Taxonomy" id="45254"/>
    <lineage>
        <taxon>Bacteria</taxon>
        <taxon>Pseudomonadati</taxon>
        <taxon>Bacteroidota</taxon>
        <taxon>Bacteroidia</taxon>
        <taxon>Bacteroidales</taxon>
        <taxon>Dysgonomonadaceae</taxon>
        <taxon>Dysgonomonas</taxon>
    </lineage>
</organism>
<accession>A0A4Y8L206</accession>
<comment type="similarity">
    <text evidence="1">Belongs to the 'phage' integrase family.</text>
</comment>
<gene>
    <name evidence="5" type="ORF">E2605_09060</name>
</gene>
<dbReference type="GO" id="GO:0003677">
    <property type="term" value="F:DNA binding"/>
    <property type="evidence" value="ECO:0007669"/>
    <property type="project" value="UniProtKB-KW"/>
</dbReference>
<dbReference type="InterPro" id="IPR010998">
    <property type="entry name" value="Integrase_recombinase_N"/>
</dbReference>
<evidence type="ECO:0000256" key="2">
    <source>
        <dbReference type="ARBA" id="ARBA00023125"/>
    </source>
</evidence>
<dbReference type="SUPFAM" id="SSF56349">
    <property type="entry name" value="DNA breaking-rejoining enzymes"/>
    <property type="match status" value="1"/>
</dbReference>
<dbReference type="InterPro" id="IPR050090">
    <property type="entry name" value="Tyrosine_recombinase_XerCD"/>
</dbReference>
<keyword evidence="2" id="KW-0238">DNA-binding</keyword>
<dbReference type="CDD" id="cd01185">
    <property type="entry name" value="INTN1_C_like"/>
    <property type="match status" value="1"/>
</dbReference>
<dbReference type="Pfam" id="PF00589">
    <property type="entry name" value="Phage_integrase"/>
    <property type="match status" value="1"/>
</dbReference>
<evidence type="ECO:0000313" key="6">
    <source>
        <dbReference type="Proteomes" id="UP000297861"/>
    </source>
</evidence>
<dbReference type="InterPro" id="IPR035386">
    <property type="entry name" value="Arm-DNA-bind_5"/>
</dbReference>
<keyword evidence="3" id="KW-0233">DNA recombination</keyword>
<dbReference type="Pfam" id="PF17293">
    <property type="entry name" value="Arm-DNA-bind_5"/>
    <property type="match status" value="1"/>
</dbReference>
<dbReference type="RefSeq" id="WP_134436205.1">
    <property type="nucleotide sequence ID" value="NZ_SOML01000005.1"/>
</dbReference>
<dbReference type="PANTHER" id="PTHR30349:SF64">
    <property type="entry name" value="PROPHAGE INTEGRASE INTD-RELATED"/>
    <property type="match status" value="1"/>
</dbReference>
<dbReference type="GO" id="GO:0006310">
    <property type="term" value="P:DNA recombination"/>
    <property type="evidence" value="ECO:0007669"/>
    <property type="project" value="UniProtKB-KW"/>
</dbReference>
<dbReference type="Proteomes" id="UP000297861">
    <property type="component" value="Unassembled WGS sequence"/>
</dbReference>
<dbReference type="PANTHER" id="PTHR30349">
    <property type="entry name" value="PHAGE INTEGRASE-RELATED"/>
    <property type="match status" value="1"/>
</dbReference>
<keyword evidence="6" id="KW-1185">Reference proteome</keyword>
<comment type="caution">
    <text evidence="5">The sequence shown here is derived from an EMBL/GenBank/DDBJ whole genome shotgun (WGS) entry which is preliminary data.</text>
</comment>
<dbReference type="InterPro" id="IPR011010">
    <property type="entry name" value="DNA_brk_join_enz"/>
</dbReference>
<proteinExistence type="inferred from homology"/>
<dbReference type="AlphaFoldDB" id="A0A4Y8L206"/>
<name>A0A4Y8L206_9BACT</name>
<protein>
    <submittedName>
        <fullName evidence="5">Site-specific integrase</fullName>
    </submittedName>
</protein>
<evidence type="ECO:0000259" key="4">
    <source>
        <dbReference type="PROSITE" id="PS51898"/>
    </source>
</evidence>
<reference evidence="5 6" key="1">
    <citation type="submission" date="2019-03" db="EMBL/GenBank/DDBJ databases">
        <title>San Antonio Military Medical Center submission to MRSN (WRAIR), pending publication.</title>
        <authorList>
            <person name="Blyth D.M."/>
            <person name="Mccarthy S.L."/>
            <person name="Schall S.E."/>
            <person name="Stam J.A."/>
            <person name="Ong A.C."/>
            <person name="Mcgann P.T."/>
        </authorList>
    </citation>
    <scope>NUCLEOTIDE SEQUENCE [LARGE SCALE GENOMIC DNA]</scope>
    <source>
        <strain evidence="5 6">MRSN571793</strain>
    </source>
</reference>